<evidence type="ECO:0000313" key="6">
    <source>
        <dbReference type="EMBL" id="KAG6758725.1"/>
    </source>
</evidence>
<name>A0A8X7Z8B6_POPTO</name>
<keyword evidence="7" id="KW-1185">Reference proteome</keyword>
<dbReference type="EMBL" id="JAAWWB010000020">
    <property type="protein sequence ID" value="KAG6758725.1"/>
    <property type="molecule type" value="Genomic_DNA"/>
</dbReference>
<gene>
    <name evidence="6" type="ORF">POTOM_039085</name>
</gene>
<dbReference type="Proteomes" id="UP000886885">
    <property type="component" value="Chromosome 10D"/>
</dbReference>
<proteinExistence type="predicted"/>
<reference evidence="6" key="1">
    <citation type="journal article" date="2020" name="bioRxiv">
        <title>Hybrid origin of Populus tomentosa Carr. identified through genome sequencing and phylogenomic analysis.</title>
        <authorList>
            <person name="An X."/>
            <person name="Gao K."/>
            <person name="Chen Z."/>
            <person name="Li J."/>
            <person name="Yang X."/>
            <person name="Yang X."/>
            <person name="Zhou J."/>
            <person name="Guo T."/>
            <person name="Zhao T."/>
            <person name="Huang S."/>
            <person name="Miao D."/>
            <person name="Khan W.U."/>
            <person name="Rao P."/>
            <person name="Ye M."/>
            <person name="Lei B."/>
            <person name="Liao W."/>
            <person name="Wang J."/>
            <person name="Ji L."/>
            <person name="Li Y."/>
            <person name="Guo B."/>
            <person name="Mustafa N.S."/>
            <person name="Li S."/>
            <person name="Yun Q."/>
            <person name="Keller S.R."/>
            <person name="Mao J."/>
            <person name="Zhang R."/>
            <person name="Strauss S.H."/>
        </authorList>
    </citation>
    <scope>NUCLEOTIDE SEQUENCE</scope>
    <source>
        <strain evidence="6">GM15</strain>
        <tissue evidence="6">Leaf</tissue>
    </source>
</reference>
<dbReference type="PANTHER" id="PTHR45719:SF11">
    <property type="entry name" value="OS01G0121800 PROTEIN"/>
    <property type="match status" value="1"/>
</dbReference>
<evidence type="ECO:0000256" key="4">
    <source>
        <dbReference type="ARBA" id="ARBA00023136"/>
    </source>
</evidence>
<dbReference type="AlphaFoldDB" id="A0A8X7Z8B6"/>
<keyword evidence="2" id="KW-0328">Glycosyltransferase</keyword>
<dbReference type="OrthoDB" id="2019572at2759"/>
<keyword evidence="5" id="KW-0325">Glycoprotein</keyword>
<dbReference type="GO" id="GO:0016020">
    <property type="term" value="C:membrane"/>
    <property type="evidence" value="ECO:0007669"/>
    <property type="project" value="UniProtKB-SubCell"/>
</dbReference>
<keyword evidence="3" id="KW-0808">Transferase</keyword>
<dbReference type="InterPro" id="IPR003406">
    <property type="entry name" value="Glyco_trans_14"/>
</dbReference>
<dbReference type="GO" id="GO:0015020">
    <property type="term" value="F:glucuronosyltransferase activity"/>
    <property type="evidence" value="ECO:0007669"/>
    <property type="project" value="InterPro"/>
</dbReference>
<organism evidence="6 7">
    <name type="scientific">Populus tomentosa</name>
    <name type="common">Chinese white poplar</name>
    <dbReference type="NCBI Taxonomy" id="118781"/>
    <lineage>
        <taxon>Eukaryota</taxon>
        <taxon>Viridiplantae</taxon>
        <taxon>Streptophyta</taxon>
        <taxon>Embryophyta</taxon>
        <taxon>Tracheophyta</taxon>
        <taxon>Spermatophyta</taxon>
        <taxon>Magnoliopsida</taxon>
        <taxon>eudicotyledons</taxon>
        <taxon>Gunneridae</taxon>
        <taxon>Pentapetalae</taxon>
        <taxon>rosids</taxon>
        <taxon>fabids</taxon>
        <taxon>Malpighiales</taxon>
        <taxon>Salicaceae</taxon>
        <taxon>Saliceae</taxon>
        <taxon>Populus</taxon>
    </lineage>
</organism>
<accession>A0A8X7Z8B6</accession>
<dbReference type="Pfam" id="PF02485">
    <property type="entry name" value="Branch"/>
    <property type="match status" value="1"/>
</dbReference>
<evidence type="ECO:0000256" key="2">
    <source>
        <dbReference type="ARBA" id="ARBA00022676"/>
    </source>
</evidence>
<evidence type="ECO:0000313" key="7">
    <source>
        <dbReference type="Proteomes" id="UP000886885"/>
    </source>
</evidence>
<sequence length="205" mass="22976">MRTSKISSGNSASEDFQFPVTVPSKGQDYPLVLAYWIMERQTWLFRSVQSESSFQAFGNVNVVGKGHAINQMGSSALAAILNAAALLLKLSTDLLHALASLPRDLILINYTSDTVRIEYALAIFHPANSSFYRMQKAQAYTLERVAMHLYYAVETPTTPDAFEIFGGSPWLIHSRAYMEYCVQGWDNLPLMYLSNTASPLESYFH</sequence>
<protein>
    <submittedName>
        <fullName evidence="6">Uncharacterized protein</fullName>
    </submittedName>
</protein>
<evidence type="ECO:0000256" key="1">
    <source>
        <dbReference type="ARBA" id="ARBA00004606"/>
    </source>
</evidence>
<evidence type="ECO:0000256" key="3">
    <source>
        <dbReference type="ARBA" id="ARBA00022679"/>
    </source>
</evidence>
<comment type="caution">
    <text evidence="6">The sequence shown here is derived from an EMBL/GenBank/DDBJ whole genome shotgun (WGS) entry which is preliminary data.</text>
</comment>
<evidence type="ECO:0000256" key="5">
    <source>
        <dbReference type="ARBA" id="ARBA00023180"/>
    </source>
</evidence>
<keyword evidence="4" id="KW-0472">Membrane</keyword>
<dbReference type="PANTHER" id="PTHR45719">
    <property type="entry name" value="GLYCOSYLTRANSFERASE"/>
    <property type="match status" value="1"/>
</dbReference>
<comment type="subcellular location">
    <subcellularLocation>
        <location evidence="1">Membrane</location>
        <topology evidence="1">Single-pass type II membrane protein</topology>
    </subcellularLocation>
</comment>
<dbReference type="InterPro" id="IPR044610">
    <property type="entry name" value="GLCAT14A/B/C"/>
</dbReference>